<dbReference type="OrthoDB" id="9810153at2"/>
<dbReference type="EMBL" id="LFXJ01000002">
    <property type="protein sequence ID" value="KMY33952.1"/>
    <property type="molecule type" value="Genomic_DNA"/>
</dbReference>
<reference evidence="3" key="1">
    <citation type="submission" date="2015-07" db="EMBL/GenBank/DDBJ databases">
        <authorList>
            <consortium name="Consortium for Microbial Forensics and Genomics (microFORGE)"/>
            <person name="Knight B.M."/>
            <person name="Roberts D.P."/>
            <person name="Lin D."/>
            <person name="Hari K."/>
            <person name="Fletcher J."/>
            <person name="Melcher U."/>
            <person name="Blagden T."/>
            <person name="Winegar R.A."/>
        </authorList>
    </citation>
    <scope>NUCLEOTIDE SEQUENCE [LARGE SCALE GENOMIC DNA]</scope>
    <source>
        <strain evidence="3">DSM 23493</strain>
    </source>
</reference>
<dbReference type="PATRIC" id="fig|582475.4.peg.4058"/>
<evidence type="ECO:0000313" key="3">
    <source>
        <dbReference type="Proteomes" id="UP000037326"/>
    </source>
</evidence>
<protein>
    <recommendedName>
        <fullName evidence="4">DUF1002 domain-containing protein</fullName>
    </recommendedName>
</protein>
<dbReference type="AlphaFoldDB" id="A0A0K9FIC8"/>
<proteinExistence type="predicted"/>
<accession>A0A0K9FIC8</accession>
<keyword evidence="1" id="KW-0732">Signal</keyword>
<dbReference type="InterPro" id="IPR009343">
    <property type="entry name" value="DUF1002"/>
</dbReference>
<gene>
    <name evidence="2" type="ORF">ACZ11_02440</name>
</gene>
<feature type="chain" id="PRO_5030010087" description="DUF1002 domain-containing protein" evidence="1">
    <location>
        <begin position="27"/>
        <end position="304"/>
    </location>
</feature>
<dbReference type="Pfam" id="PF06207">
    <property type="entry name" value="DUF1002"/>
    <property type="match status" value="1"/>
</dbReference>
<evidence type="ECO:0000313" key="2">
    <source>
        <dbReference type="EMBL" id="KMY33952.1"/>
    </source>
</evidence>
<dbReference type="Proteomes" id="UP000037326">
    <property type="component" value="Unassembled WGS sequence"/>
</dbReference>
<name>A0A0K9FIC8_9BACI</name>
<feature type="signal peptide" evidence="1">
    <location>
        <begin position="1"/>
        <end position="26"/>
    </location>
</feature>
<dbReference type="RefSeq" id="WP_049663380.1">
    <property type="nucleotide sequence ID" value="NZ_JBIVOC010000021.1"/>
</dbReference>
<dbReference type="GeneID" id="96597175"/>
<comment type="caution">
    <text evidence="2">The sequence shown here is derived from an EMBL/GenBank/DDBJ whole genome shotgun (WGS) entry which is preliminary data.</text>
</comment>
<organism evidence="2 3">
    <name type="scientific">Lysinibacillus xylanilyticus</name>
    <dbReference type="NCBI Taxonomy" id="582475"/>
    <lineage>
        <taxon>Bacteria</taxon>
        <taxon>Bacillati</taxon>
        <taxon>Bacillota</taxon>
        <taxon>Bacilli</taxon>
        <taxon>Bacillales</taxon>
        <taxon>Bacillaceae</taxon>
        <taxon>Lysinibacillus</taxon>
    </lineage>
</organism>
<sequence>MKKTWIKILTATMLVFGVMAPATGFAADNTPPKAIDEKLGVPIVVYGANLSEAEKESVKESLKVKEEPEVEEITVSGQDLAKYIKDSNSSSRMYSSAKITRKNAGEGLVIEIVTPSNITQVTSEMYANAMLTAGIEDATVQVAAPKAVTGHSALVGIYKAYEVTTGEKLDTDRTDVANDELSVATTLTQSAGVDDAKVAELLTEIKKDIAESKPATKEEVEKIVQEQLNKLEINLSDKDRQLLVDLMNKISKLDIDFSQWSKQLDDISNTIKDKFGSLMEDKGFWESVKNFFADLKDTIASWFN</sequence>
<evidence type="ECO:0008006" key="4">
    <source>
        <dbReference type="Google" id="ProtNLM"/>
    </source>
</evidence>
<evidence type="ECO:0000256" key="1">
    <source>
        <dbReference type="SAM" id="SignalP"/>
    </source>
</evidence>